<dbReference type="KEGG" id="rub:GBA63_22540"/>
<dbReference type="AlphaFoldDB" id="A0A6G8QGA3"/>
<dbReference type="SUPFAM" id="SSF52540">
    <property type="entry name" value="P-loop containing nucleoside triphosphate hydrolases"/>
    <property type="match status" value="1"/>
</dbReference>
<reference evidence="4 5" key="1">
    <citation type="submission" date="2019-10" db="EMBL/GenBank/DDBJ databases">
        <title>Rubrobacter sp nov SCSIO 52090 isolated from a deep-sea sediment in the South China Sea.</title>
        <authorList>
            <person name="Chen R.W."/>
        </authorList>
    </citation>
    <scope>NUCLEOTIDE SEQUENCE [LARGE SCALE GENOMIC DNA]</scope>
    <source>
        <strain evidence="4 5">SCSIO 52909</strain>
        <plasmid evidence="4 5">unnamed1</plasmid>
    </source>
</reference>
<keyword evidence="4" id="KW-0614">Plasmid</keyword>
<dbReference type="InterPro" id="IPR050513">
    <property type="entry name" value="RavA_ATPases"/>
</dbReference>
<accession>A0A6G8QGA3</accession>
<feature type="domain" description="ATPase RavA-like AAA lid" evidence="2">
    <location>
        <begin position="242"/>
        <end position="302"/>
    </location>
</feature>
<dbReference type="Gene3D" id="3.40.50.300">
    <property type="entry name" value="P-loop containing nucleotide triphosphate hydrolases"/>
    <property type="match status" value="1"/>
</dbReference>
<dbReference type="Pfam" id="PF20030">
    <property type="entry name" value="bpMoxR"/>
    <property type="match status" value="1"/>
</dbReference>
<dbReference type="Proteomes" id="UP000501452">
    <property type="component" value="Plasmid unnamed1"/>
</dbReference>
<protein>
    <submittedName>
        <fullName evidence="4">AAA domain-containing protein</fullName>
    </submittedName>
</protein>
<proteinExistence type="predicted"/>
<dbReference type="PANTHER" id="PTHR32204">
    <property type="entry name" value="ATPASE RAVA"/>
    <property type="match status" value="1"/>
</dbReference>
<feature type="compositionally biased region" description="Polar residues" evidence="1">
    <location>
        <begin position="1"/>
        <end position="12"/>
    </location>
</feature>
<geneLocation type="plasmid" evidence="4 5">
    <name>unnamed1</name>
</geneLocation>
<evidence type="ECO:0000256" key="1">
    <source>
        <dbReference type="SAM" id="MobiDB-lite"/>
    </source>
</evidence>
<dbReference type="RefSeq" id="WP_166180828.1">
    <property type="nucleotide sequence ID" value="NZ_CP045120.1"/>
</dbReference>
<dbReference type="InterPro" id="IPR027417">
    <property type="entry name" value="P-loop_NTPase"/>
</dbReference>
<feature type="region of interest" description="Disordered" evidence="1">
    <location>
        <begin position="1"/>
        <end position="20"/>
    </location>
</feature>
<organism evidence="4 5">
    <name type="scientific">Rubrobacter tropicus</name>
    <dbReference type="NCBI Taxonomy" id="2653851"/>
    <lineage>
        <taxon>Bacteria</taxon>
        <taxon>Bacillati</taxon>
        <taxon>Actinomycetota</taxon>
        <taxon>Rubrobacteria</taxon>
        <taxon>Rubrobacterales</taxon>
        <taxon>Rubrobacteraceae</taxon>
        <taxon>Rubrobacter</taxon>
    </lineage>
</organism>
<evidence type="ECO:0000259" key="2">
    <source>
        <dbReference type="Pfam" id="PF17868"/>
    </source>
</evidence>
<dbReference type="PANTHER" id="PTHR32204:SF0">
    <property type="entry name" value="ATPASE RAVA"/>
    <property type="match status" value="1"/>
</dbReference>
<feature type="domain" description="MoxR" evidence="3">
    <location>
        <begin position="18"/>
        <end position="216"/>
    </location>
</feature>
<keyword evidence="5" id="KW-1185">Reference proteome</keyword>
<sequence>MQAAENTPQQNESPREKLLRAERSVSERVFEREVHIRGLSVGILARAHVLLLGPKGCAKSALSRLYCDLIAWDGVPEGQDPYFRTQLRPASTEDEIYGPVSNAGFEDDTFRRNTTGMVPRAKLAVLEELYTAGSLLKSLLTIMNEGLFKNGTLPEERVPLRLLIATSNDVPADRDENLDAFHDRFLLRYQVDYLQDRRNVRKMMERANSSEAAAREAVSPILTERDVDAAIQEARKVDVSPVFDAIDEILAELADREIVPSDRRREALVHLVKAQAYMNGRTAATRADLDILAHALWEDPDGDQIRAVAEVVLRQANPHAAEARDRFDRATDSYNNAMRAHREAARNPGDEALQRAESDAGMNANVALKQTTDKLLELRDAAKTAGADTGLIDGLLKKVLEMNEEVTSKCLGI</sequence>
<evidence type="ECO:0000313" key="5">
    <source>
        <dbReference type="Proteomes" id="UP000501452"/>
    </source>
</evidence>
<gene>
    <name evidence="4" type="ORF">GBA63_22540</name>
</gene>
<dbReference type="EMBL" id="CP045120">
    <property type="protein sequence ID" value="QIN85482.1"/>
    <property type="molecule type" value="Genomic_DNA"/>
</dbReference>
<evidence type="ECO:0000313" key="4">
    <source>
        <dbReference type="EMBL" id="QIN85482.1"/>
    </source>
</evidence>
<dbReference type="InterPro" id="IPR041538">
    <property type="entry name" value="RavA-like_AAA_lid"/>
</dbReference>
<dbReference type="Pfam" id="PF17868">
    <property type="entry name" value="AAA_lid_8"/>
    <property type="match status" value="1"/>
</dbReference>
<dbReference type="InterPro" id="IPR045427">
    <property type="entry name" value="MoxR"/>
</dbReference>
<name>A0A6G8QGA3_9ACTN</name>
<evidence type="ECO:0000259" key="3">
    <source>
        <dbReference type="Pfam" id="PF20030"/>
    </source>
</evidence>